<dbReference type="AlphaFoldDB" id="A0AA88C6B5"/>
<proteinExistence type="predicted"/>
<reference evidence="1" key="2">
    <citation type="submission" date="2022-12" db="EMBL/GenBank/DDBJ databases">
        <authorList>
            <person name="Sun Q."/>
            <person name="Kim S."/>
        </authorList>
    </citation>
    <scope>NUCLEOTIDE SEQUENCE</scope>
    <source>
        <strain evidence="1">KCTC 12344</strain>
    </source>
</reference>
<accession>A0AA88C6B5</accession>
<evidence type="ECO:0000313" key="2">
    <source>
        <dbReference type="Proteomes" id="UP000619512"/>
    </source>
</evidence>
<gene>
    <name evidence="1" type="ORF">GCM10007388_01530</name>
</gene>
<sequence>MRVGQGRSAQPIALTYDLFKAVEELERGLSMASLPRTVVAMLDATRAKLAGPIVRDRNALEDARITLGGDGAYIGQSWDGFVVLERNSNDES</sequence>
<protein>
    <submittedName>
        <fullName evidence="1">Uncharacterized protein</fullName>
    </submittedName>
</protein>
<comment type="caution">
    <text evidence="1">The sequence shown here is derived from an EMBL/GenBank/DDBJ whole genome shotgun (WGS) entry which is preliminary data.</text>
</comment>
<organism evidence="1 2">
    <name type="scientific">Pseudoduganella plicata</name>
    <dbReference type="NCBI Taxonomy" id="321984"/>
    <lineage>
        <taxon>Bacteria</taxon>
        <taxon>Pseudomonadati</taxon>
        <taxon>Pseudomonadota</taxon>
        <taxon>Betaproteobacteria</taxon>
        <taxon>Burkholderiales</taxon>
        <taxon>Oxalobacteraceae</taxon>
        <taxon>Telluria group</taxon>
        <taxon>Pseudoduganella</taxon>
    </lineage>
</organism>
<name>A0AA88C6B5_9BURK</name>
<dbReference type="EMBL" id="BMWW01000001">
    <property type="protein sequence ID" value="GGY73153.1"/>
    <property type="molecule type" value="Genomic_DNA"/>
</dbReference>
<dbReference type="Proteomes" id="UP000619512">
    <property type="component" value="Unassembled WGS sequence"/>
</dbReference>
<reference evidence="1" key="1">
    <citation type="journal article" date="2014" name="Int. J. Syst. Evol. Microbiol.">
        <title>Complete genome sequence of Corynebacterium casei LMG S-19264T (=DSM 44701T), isolated from a smear-ripened cheese.</title>
        <authorList>
            <consortium name="US DOE Joint Genome Institute (JGI-PGF)"/>
            <person name="Walter F."/>
            <person name="Albersmeier A."/>
            <person name="Kalinowski J."/>
            <person name="Ruckert C."/>
        </authorList>
    </citation>
    <scope>NUCLEOTIDE SEQUENCE</scope>
    <source>
        <strain evidence="1">KCTC 12344</strain>
    </source>
</reference>
<evidence type="ECO:0000313" key="1">
    <source>
        <dbReference type="EMBL" id="GGY73153.1"/>
    </source>
</evidence>